<dbReference type="InterPro" id="IPR011053">
    <property type="entry name" value="Single_hybrid_motif"/>
</dbReference>
<keyword evidence="2" id="KW-1185">Reference proteome</keyword>
<dbReference type="Proteomes" id="UP000182110">
    <property type="component" value="Unassembled WGS sequence"/>
</dbReference>
<dbReference type="RefSeq" id="WP_207117766.1">
    <property type="nucleotide sequence ID" value="NZ_CCXW01000004.1"/>
</dbReference>
<dbReference type="SUPFAM" id="SSF51230">
    <property type="entry name" value="Single hybrid motif"/>
    <property type="match status" value="1"/>
</dbReference>
<evidence type="ECO:0000313" key="1">
    <source>
        <dbReference type="EMBL" id="CEG24939.1"/>
    </source>
</evidence>
<dbReference type="Gene3D" id="2.40.50.100">
    <property type="match status" value="1"/>
</dbReference>
<reference evidence="1 2" key="1">
    <citation type="journal article" date="2014" name="Genome Announc.">
        <title>Genome Sequence of Bacillus simplex Strain P558, Isolated from a Human Fecal Sample.</title>
        <authorList>
            <person name="Croce O."/>
            <person name="Hugon P."/>
            <person name="Lagier J.C."/>
            <person name="Bibi F."/>
            <person name="Robert C."/>
            <person name="Azhar E.I."/>
            <person name="Raoult D."/>
            <person name="Fournier P.E."/>
        </authorList>
    </citation>
    <scope>NUCLEOTIDE SEQUENCE [LARGE SCALE GENOMIC DNA]</scope>
    <source>
        <strain evidence="1 2">P558</strain>
    </source>
</reference>
<comment type="caution">
    <text evidence="1">The sequence shown here is derived from an EMBL/GenBank/DDBJ whole genome shotgun (WGS) entry which is preliminary data.</text>
</comment>
<dbReference type="EMBL" id="CCXW01000004">
    <property type="protein sequence ID" value="CEG24939.1"/>
    <property type="molecule type" value="Genomic_DNA"/>
</dbReference>
<protein>
    <submittedName>
        <fullName evidence="1">Biotin carboxyl carrier protein</fullName>
    </submittedName>
</protein>
<proteinExistence type="predicted"/>
<dbReference type="AlphaFoldDB" id="A0AAN2PC86"/>
<accession>A0AAN2PC86</accession>
<evidence type="ECO:0000313" key="2">
    <source>
        <dbReference type="Proteomes" id="UP000182110"/>
    </source>
</evidence>
<organism evidence="1 2">
    <name type="scientific">Peribacillus simplex</name>
    <dbReference type="NCBI Taxonomy" id="1478"/>
    <lineage>
        <taxon>Bacteria</taxon>
        <taxon>Bacillati</taxon>
        <taxon>Bacillota</taxon>
        <taxon>Bacilli</taxon>
        <taxon>Bacillales</taxon>
        <taxon>Bacillaceae</taxon>
        <taxon>Peribacillus</taxon>
    </lineage>
</organism>
<gene>
    <name evidence="1" type="ORF">BN1180_05783</name>
</gene>
<sequence>MIQHEMVMSSCYGTIQEVSIENHSRIYEWEPLFTIETGKGNLETISIGISGEVYSLEVQKGDKVIPGMVLALIKEDLIASGSD</sequence>
<name>A0AAN2PC86_9BACI</name>